<evidence type="ECO:0000313" key="15">
    <source>
        <dbReference type="EMBL" id="APS41649.1"/>
    </source>
</evidence>
<feature type="binding site" evidence="11">
    <location>
        <position position="116"/>
    </location>
    <ligand>
        <name>ATP</name>
        <dbReference type="ChEBI" id="CHEBI:30616"/>
    </ligand>
</feature>
<dbReference type="GO" id="GO:0160016">
    <property type="term" value="F:CCACCA tRNA nucleotidyltransferase activity"/>
    <property type="evidence" value="ECO:0007669"/>
    <property type="project" value="RHEA"/>
</dbReference>
<dbReference type="Pfam" id="PF12627">
    <property type="entry name" value="PolyA_pol_RNAbd"/>
    <property type="match status" value="1"/>
</dbReference>
<keyword evidence="6 11" id="KW-0547">Nucleotide-binding</keyword>
<evidence type="ECO:0000313" key="16">
    <source>
        <dbReference type="Proteomes" id="UP000185473"/>
    </source>
</evidence>
<comment type="catalytic activity">
    <reaction evidence="11">
        <text>a tRNA with a 3' CCA end + 2 CTP + ATP = a tRNA with a 3' CCACCA end + 3 diphosphate</text>
        <dbReference type="Rhea" id="RHEA:76235"/>
        <dbReference type="Rhea" id="RHEA-COMP:10468"/>
        <dbReference type="Rhea" id="RHEA-COMP:18655"/>
        <dbReference type="ChEBI" id="CHEBI:30616"/>
        <dbReference type="ChEBI" id="CHEBI:33019"/>
        <dbReference type="ChEBI" id="CHEBI:37563"/>
        <dbReference type="ChEBI" id="CHEBI:83071"/>
        <dbReference type="ChEBI" id="CHEBI:195187"/>
    </reaction>
</comment>
<feature type="binding site" evidence="11">
    <location>
        <position position="162"/>
    </location>
    <ligand>
        <name>ATP</name>
        <dbReference type="ChEBI" id="CHEBI:30616"/>
    </ligand>
</feature>
<dbReference type="OrthoDB" id="9805698at2"/>
<feature type="binding site" evidence="11">
    <location>
        <position position="165"/>
    </location>
    <ligand>
        <name>CTP</name>
        <dbReference type="ChEBI" id="CHEBI:37563"/>
    </ligand>
</feature>
<evidence type="ECO:0000256" key="8">
    <source>
        <dbReference type="ARBA" id="ARBA00022840"/>
    </source>
</evidence>
<evidence type="ECO:0000256" key="6">
    <source>
        <dbReference type="ARBA" id="ARBA00022741"/>
    </source>
</evidence>
<dbReference type="GO" id="GO:0000049">
    <property type="term" value="F:tRNA binding"/>
    <property type="evidence" value="ECO:0007669"/>
    <property type="project" value="UniProtKB-UniRule"/>
</dbReference>
<dbReference type="Proteomes" id="UP000185473">
    <property type="component" value="Chromosome"/>
</dbReference>
<keyword evidence="4 11" id="KW-0548">Nucleotidyltransferase</keyword>
<dbReference type="GO" id="GO:0005524">
    <property type="term" value="F:ATP binding"/>
    <property type="evidence" value="ECO:0007669"/>
    <property type="project" value="UniProtKB-UniRule"/>
</dbReference>
<keyword evidence="2 11" id="KW-0808">Transferase</keyword>
<reference evidence="15 16" key="1">
    <citation type="submission" date="2016-02" db="EMBL/GenBank/DDBJ databases">
        <title>Complete Genome Sequence of Weissella jogaejeotgali FOL01.</title>
        <authorList>
            <person name="Lee J.-H."/>
            <person name="Ku H.-J."/>
        </authorList>
    </citation>
    <scope>NUCLEOTIDE SEQUENCE [LARGE SCALE GENOMIC DNA]</scope>
    <source>
        <strain evidence="15 16">FOL01</strain>
    </source>
</reference>
<proteinExistence type="inferred from homology"/>
<keyword evidence="10 11" id="KW-0694">RNA-binding</keyword>
<dbReference type="InterPro" id="IPR050264">
    <property type="entry name" value="Bact_CCA-adding_enz_type3_sf"/>
</dbReference>
<feature type="binding site" evidence="11">
    <location>
        <position position="168"/>
    </location>
    <ligand>
        <name>CTP</name>
        <dbReference type="ChEBI" id="CHEBI:37563"/>
    </ligand>
</feature>
<dbReference type="InterPro" id="IPR043519">
    <property type="entry name" value="NT_sf"/>
</dbReference>
<dbReference type="Gene3D" id="3.30.460.10">
    <property type="entry name" value="Beta Polymerase, domain 2"/>
    <property type="match status" value="1"/>
</dbReference>
<evidence type="ECO:0000256" key="9">
    <source>
        <dbReference type="ARBA" id="ARBA00022842"/>
    </source>
</evidence>
<dbReference type="PANTHER" id="PTHR46173">
    <property type="entry name" value="CCA TRNA NUCLEOTIDYLTRANSFERASE 1, MITOCHONDRIAL"/>
    <property type="match status" value="1"/>
</dbReference>
<dbReference type="GO" id="GO:0042245">
    <property type="term" value="P:RNA repair"/>
    <property type="evidence" value="ECO:0007669"/>
    <property type="project" value="UniProtKB-KW"/>
</dbReference>
<evidence type="ECO:0000256" key="1">
    <source>
        <dbReference type="ARBA" id="ARBA00001946"/>
    </source>
</evidence>
<keyword evidence="9 11" id="KW-0460">Magnesium</keyword>
<dbReference type="GO" id="GO:0004810">
    <property type="term" value="F:CCA tRNA nucleotidyltransferase activity"/>
    <property type="evidence" value="ECO:0007669"/>
    <property type="project" value="UniProtKB-UniRule"/>
</dbReference>
<keyword evidence="3 11" id="KW-0819">tRNA processing</keyword>
<name>A0A1L6RAS2_9LACO</name>
<dbReference type="HAMAP" id="MF_01263">
    <property type="entry name" value="CCA_bact_type3"/>
    <property type="match status" value="1"/>
</dbReference>
<evidence type="ECO:0000259" key="12">
    <source>
        <dbReference type="Pfam" id="PF01743"/>
    </source>
</evidence>
<feature type="binding site" evidence="11">
    <location>
        <position position="47"/>
    </location>
    <ligand>
        <name>Mg(2+)</name>
        <dbReference type="ChEBI" id="CHEBI:18420"/>
    </ligand>
</feature>
<dbReference type="InterPro" id="IPR002646">
    <property type="entry name" value="PolA_pol_head_dom"/>
</dbReference>
<feature type="binding site" evidence="11">
    <location>
        <position position="32"/>
    </location>
    <ligand>
        <name>ATP</name>
        <dbReference type="ChEBI" id="CHEBI:30616"/>
    </ligand>
</feature>
<evidence type="ECO:0000256" key="5">
    <source>
        <dbReference type="ARBA" id="ARBA00022723"/>
    </source>
</evidence>
<feature type="binding site" evidence="11">
    <location>
        <position position="162"/>
    </location>
    <ligand>
        <name>CTP</name>
        <dbReference type="ChEBI" id="CHEBI:37563"/>
    </ligand>
</feature>
<gene>
    <name evidence="11" type="primary">cca</name>
    <name evidence="15" type="ORF">FOL01_0790</name>
</gene>
<evidence type="ECO:0000259" key="14">
    <source>
        <dbReference type="Pfam" id="PF13735"/>
    </source>
</evidence>
<dbReference type="RefSeq" id="WP_075269487.1">
    <property type="nucleotide sequence ID" value="NZ_CP014332.1"/>
</dbReference>
<comment type="similarity">
    <text evidence="11">Belongs to the tRNA nucleotidyltransferase/poly(A) polymerase family. Bacterial CCA-adding enzyme type 3 subfamily.</text>
</comment>
<keyword evidence="8 11" id="KW-0067">ATP-binding</keyword>
<dbReference type="CDD" id="cd05398">
    <property type="entry name" value="NT_ClassII-CCAase"/>
    <property type="match status" value="1"/>
</dbReference>
<dbReference type="InterPro" id="IPR032828">
    <property type="entry name" value="PolyA_RNA-bd"/>
</dbReference>
<evidence type="ECO:0000259" key="13">
    <source>
        <dbReference type="Pfam" id="PF12627"/>
    </source>
</evidence>
<feature type="binding site" evidence="11">
    <location>
        <position position="35"/>
    </location>
    <ligand>
        <name>CTP</name>
        <dbReference type="ChEBI" id="CHEBI:37563"/>
    </ligand>
</feature>
<dbReference type="SUPFAM" id="SSF81301">
    <property type="entry name" value="Nucleotidyltransferase"/>
    <property type="match status" value="1"/>
</dbReference>
<evidence type="ECO:0000256" key="2">
    <source>
        <dbReference type="ARBA" id="ARBA00022679"/>
    </source>
</evidence>
<feature type="binding site" evidence="11">
    <location>
        <position position="168"/>
    </location>
    <ligand>
        <name>ATP</name>
        <dbReference type="ChEBI" id="CHEBI:30616"/>
    </ligand>
</feature>
<sequence>MKINKMPSEFIDALPILETIEKAGYEAYFVGGSVRDTMLSKPIHDVDIATSAYPEEIKKIFKRTVDTGIEHGTVMILDHGTGYETTTFRTESTYTDFRRPDEVKFVRSLDEDLKRRDFTVNALALTKDGEVIDLFGGVQDMSAQVLRAVGKPEERFHEDALRMMRAVRFAAQLDFKIDDATQKAIAENAPLLANIAVERTNVEFTKLMQGTSASYGLIEMIKSGLVNFMPGLANTDQDLAAYAELLQNAQPTDDNQAWSLLSFELGLSPKDTGEFLKLWKQPNDMIQTAKSVITLMNKLRLGDVSDWDLYQTQDAITTALATIRLSEVTANVEDLSVRYQALPIKHKKELAINGGELMKNLHLTPGPLFGKILADLEHLVVIGEQVNDKAALLQAAADIVEKEKK</sequence>
<dbReference type="Gene3D" id="1.10.246.80">
    <property type="match status" value="1"/>
</dbReference>
<evidence type="ECO:0000256" key="4">
    <source>
        <dbReference type="ARBA" id="ARBA00022695"/>
    </source>
</evidence>
<evidence type="ECO:0000256" key="3">
    <source>
        <dbReference type="ARBA" id="ARBA00022694"/>
    </source>
</evidence>
<feature type="domain" description="tRNA nucleotidyltransferase/poly(A) polymerase RNA and SrmB- binding" evidence="13">
    <location>
        <begin position="174"/>
        <end position="233"/>
    </location>
</feature>
<feature type="binding site" evidence="11">
    <location>
        <position position="159"/>
    </location>
    <ligand>
        <name>CTP</name>
        <dbReference type="ChEBI" id="CHEBI:37563"/>
    </ligand>
</feature>
<feature type="binding site" evidence="11">
    <location>
        <position position="159"/>
    </location>
    <ligand>
        <name>ATP</name>
        <dbReference type="ChEBI" id="CHEBI:30616"/>
    </ligand>
</feature>
<comment type="catalytic activity">
    <reaction evidence="11">
        <text>a tRNA precursor + 2 CTP + ATP = a tRNA with a 3' CCA end + 3 diphosphate</text>
        <dbReference type="Rhea" id="RHEA:14433"/>
        <dbReference type="Rhea" id="RHEA-COMP:10465"/>
        <dbReference type="Rhea" id="RHEA-COMP:10468"/>
        <dbReference type="ChEBI" id="CHEBI:30616"/>
        <dbReference type="ChEBI" id="CHEBI:33019"/>
        <dbReference type="ChEBI" id="CHEBI:37563"/>
        <dbReference type="ChEBI" id="CHEBI:74896"/>
        <dbReference type="ChEBI" id="CHEBI:83071"/>
        <dbReference type="EC" id="2.7.7.72"/>
    </reaction>
</comment>
<feature type="domain" description="Poly A polymerase head" evidence="12">
    <location>
        <begin position="27"/>
        <end position="147"/>
    </location>
</feature>
<protein>
    <recommendedName>
        <fullName evidence="11">CCA-adding enzyme</fullName>
        <ecNumber evidence="11">2.7.7.72</ecNumber>
    </recommendedName>
    <alternativeName>
        <fullName evidence="11">CCA tRNA nucleotidyltransferase</fullName>
    </alternativeName>
    <alternativeName>
        <fullName evidence="11">tRNA CCA-pyrophosphorylase</fullName>
    </alternativeName>
    <alternativeName>
        <fullName evidence="11">tRNA adenylyl-/cytidylyl- transferase</fullName>
    </alternativeName>
    <alternativeName>
        <fullName evidence="11">tRNA nucleotidyltransferase</fullName>
    </alternativeName>
    <alternativeName>
        <fullName evidence="11">tRNA-NT</fullName>
    </alternativeName>
</protein>
<dbReference type="InterPro" id="IPR023068">
    <property type="entry name" value="CCA-adding_enz_firmicutes"/>
</dbReference>
<comment type="function">
    <text evidence="11">Catalyzes the addition and repair of the essential 3'-terminal CCA sequence in tRNAs without using a nucleic acid template. Adds these three nucleotides in the order of C, C, and A to the tRNA nucleotide-73, using CTP and ATP as substrates and producing inorganic pyrophosphate. tRNA 3'-terminal CCA addition is required both for tRNA processing and repair. Also involved in tRNA surveillance by mediating tandem CCA addition to generate a CCACCA at the 3' terminus of unstable tRNAs. While stable tRNAs receive only 3'-terminal CCA, unstable tRNAs are marked with CCACCA and rapidly degraded.</text>
</comment>
<evidence type="ECO:0000256" key="10">
    <source>
        <dbReference type="ARBA" id="ARBA00022884"/>
    </source>
</evidence>
<keyword evidence="7 11" id="KW-0692">RNA repair</keyword>
<dbReference type="GO" id="GO:0000287">
    <property type="term" value="F:magnesium ion binding"/>
    <property type="evidence" value="ECO:0007669"/>
    <property type="project" value="UniProtKB-UniRule"/>
</dbReference>
<organism evidence="15 16">
    <name type="scientific">Weissella jogaejeotgali</name>
    <dbReference type="NCBI Taxonomy" id="1631871"/>
    <lineage>
        <taxon>Bacteria</taxon>
        <taxon>Bacillati</taxon>
        <taxon>Bacillota</taxon>
        <taxon>Bacilli</taxon>
        <taxon>Lactobacillales</taxon>
        <taxon>Lactobacillaceae</taxon>
        <taxon>Weissella</taxon>
    </lineage>
</organism>
<dbReference type="NCBIfam" id="NF009814">
    <property type="entry name" value="PRK13299.1"/>
    <property type="match status" value="1"/>
</dbReference>
<evidence type="ECO:0000256" key="7">
    <source>
        <dbReference type="ARBA" id="ARBA00022800"/>
    </source>
</evidence>
<dbReference type="AlphaFoldDB" id="A0A1L6RAS2"/>
<dbReference type="GO" id="GO:0001680">
    <property type="term" value="P:tRNA 3'-terminal CCA addition"/>
    <property type="evidence" value="ECO:0007669"/>
    <property type="project" value="UniProtKB-UniRule"/>
</dbReference>
<dbReference type="PANTHER" id="PTHR46173:SF1">
    <property type="entry name" value="CCA TRNA NUCLEOTIDYLTRANSFERASE 1, MITOCHONDRIAL"/>
    <property type="match status" value="1"/>
</dbReference>
<feature type="binding site" evidence="11">
    <location>
        <position position="32"/>
    </location>
    <ligand>
        <name>CTP</name>
        <dbReference type="ChEBI" id="CHEBI:37563"/>
    </ligand>
</feature>
<dbReference type="Gene3D" id="1.20.58.560">
    <property type="match status" value="1"/>
</dbReference>
<keyword evidence="5 11" id="KW-0479">Metal-binding</keyword>
<feature type="binding site" evidence="11">
    <location>
        <position position="35"/>
    </location>
    <ligand>
        <name>ATP</name>
        <dbReference type="ChEBI" id="CHEBI:30616"/>
    </ligand>
</feature>
<feature type="binding site" evidence="11">
    <location>
        <position position="45"/>
    </location>
    <ligand>
        <name>Mg(2+)</name>
        <dbReference type="ChEBI" id="CHEBI:18420"/>
    </ligand>
</feature>
<dbReference type="KEGG" id="wjo:FOL01_0790"/>
<dbReference type="SUPFAM" id="SSF81891">
    <property type="entry name" value="Poly A polymerase C-terminal region-like"/>
    <property type="match status" value="1"/>
</dbReference>
<dbReference type="EMBL" id="CP014332">
    <property type="protein sequence ID" value="APS41649.1"/>
    <property type="molecule type" value="Genomic_DNA"/>
</dbReference>
<accession>A0A1L6RAS2</accession>
<feature type="binding site" evidence="11">
    <location>
        <position position="165"/>
    </location>
    <ligand>
        <name>ATP</name>
        <dbReference type="ChEBI" id="CHEBI:30616"/>
    </ligand>
</feature>
<comment type="subunit">
    <text evidence="11">Homodimer.</text>
</comment>
<dbReference type="InterPro" id="IPR032810">
    <property type="entry name" value="CCA-adding_enz_C"/>
</dbReference>
<dbReference type="STRING" id="1631871.FOL01_0790"/>
<keyword evidence="16" id="KW-1185">Reference proteome</keyword>
<dbReference type="Pfam" id="PF13735">
    <property type="entry name" value="tRNA_NucTran2_2"/>
    <property type="match status" value="1"/>
</dbReference>
<comment type="miscellaneous">
    <text evidence="11">A single active site specifically recognizes both ATP and CTP and is responsible for their addition.</text>
</comment>
<dbReference type="Pfam" id="PF01743">
    <property type="entry name" value="PolyA_pol"/>
    <property type="match status" value="1"/>
</dbReference>
<evidence type="ECO:0000256" key="11">
    <source>
        <dbReference type="HAMAP-Rule" id="MF_01263"/>
    </source>
</evidence>
<dbReference type="Gene3D" id="1.10.110.30">
    <property type="match status" value="1"/>
</dbReference>
<dbReference type="EC" id="2.7.7.72" evidence="11"/>
<feature type="binding site" evidence="11">
    <location>
        <position position="116"/>
    </location>
    <ligand>
        <name>CTP</name>
        <dbReference type="ChEBI" id="CHEBI:37563"/>
    </ligand>
</feature>
<comment type="cofactor">
    <cofactor evidence="1 11">
        <name>Mg(2+)</name>
        <dbReference type="ChEBI" id="CHEBI:18420"/>
    </cofactor>
</comment>
<feature type="domain" description="CCA-adding enzyme C-terminal" evidence="14">
    <location>
        <begin position="250"/>
        <end position="396"/>
    </location>
</feature>